<gene>
    <name evidence="8" type="ORF">V7S43_010063</name>
</gene>
<feature type="transmembrane region" description="Helical" evidence="7">
    <location>
        <begin position="111"/>
        <end position="132"/>
    </location>
</feature>
<comment type="caution">
    <text evidence="8">The sequence shown here is derived from an EMBL/GenBank/DDBJ whole genome shotgun (WGS) entry which is preliminary data.</text>
</comment>
<proteinExistence type="inferred from homology"/>
<keyword evidence="6 7" id="KW-0472">Membrane</keyword>
<reference evidence="8 9" key="1">
    <citation type="submission" date="2024-09" db="EMBL/GenBank/DDBJ databases">
        <title>Genome sequencing and assembly of Phytophthora oleae, isolate VK10A, causative agent of rot of olive drupes.</title>
        <authorList>
            <person name="Conti Taguali S."/>
            <person name="Riolo M."/>
            <person name="La Spada F."/>
            <person name="Cacciola S.O."/>
            <person name="Dionisio G."/>
        </authorList>
    </citation>
    <scope>NUCLEOTIDE SEQUENCE [LARGE SCALE GENOMIC DNA]</scope>
    <source>
        <strain evidence="8 9">VK10A</strain>
    </source>
</reference>
<comment type="subcellular location">
    <subcellularLocation>
        <location evidence="1">Cell membrane</location>
        <topology evidence="1">Multi-pass membrane protein</topology>
    </subcellularLocation>
</comment>
<evidence type="ECO:0000313" key="8">
    <source>
        <dbReference type="EMBL" id="KAL3664885.1"/>
    </source>
</evidence>
<dbReference type="AlphaFoldDB" id="A0ABD3FH93"/>
<dbReference type="EMBL" id="JBIMZQ010000022">
    <property type="protein sequence ID" value="KAL3664885.1"/>
    <property type="molecule type" value="Genomic_DNA"/>
</dbReference>
<dbReference type="NCBIfam" id="NF037997">
    <property type="entry name" value="Na_Pi_symport"/>
    <property type="match status" value="2"/>
</dbReference>
<accession>A0ABD3FH93</accession>
<dbReference type="PANTHER" id="PTHR10010:SF46">
    <property type="entry name" value="SODIUM-DEPENDENT PHOSPHATE TRANSPORT PROTEIN 2B"/>
    <property type="match status" value="1"/>
</dbReference>
<feature type="transmembrane region" description="Helical" evidence="7">
    <location>
        <begin position="161"/>
        <end position="185"/>
    </location>
</feature>
<keyword evidence="4 7" id="KW-0812">Transmembrane</keyword>
<evidence type="ECO:0000256" key="6">
    <source>
        <dbReference type="ARBA" id="ARBA00023136"/>
    </source>
</evidence>
<dbReference type="PANTHER" id="PTHR10010">
    <property type="entry name" value="SOLUTE CARRIER FAMILY 34 SODIUM PHOSPHATE , MEMBER 2-RELATED"/>
    <property type="match status" value="1"/>
</dbReference>
<keyword evidence="5 7" id="KW-1133">Transmembrane helix</keyword>
<evidence type="ECO:0000256" key="4">
    <source>
        <dbReference type="ARBA" id="ARBA00022692"/>
    </source>
</evidence>
<organism evidence="8 9">
    <name type="scientific">Phytophthora oleae</name>
    <dbReference type="NCBI Taxonomy" id="2107226"/>
    <lineage>
        <taxon>Eukaryota</taxon>
        <taxon>Sar</taxon>
        <taxon>Stramenopiles</taxon>
        <taxon>Oomycota</taxon>
        <taxon>Peronosporomycetes</taxon>
        <taxon>Peronosporales</taxon>
        <taxon>Peronosporaceae</taxon>
        <taxon>Phytophthora</taxon>
    </lineage>
</organism>
<evidence type="ECO:0000256" key="7">
    <source>
        <dbReference type="SAM" id="Phobius"/>
    </source>
</evidence>
<sequence>MMWGSEIVLSGAAIVRLLRVHVRNYHVGQSKYLLSETNRLGQRIEPRQLHSLSDLPPTQQLQAMALHDTPVDYEKLQTPVDNRLSNVSKDANDEEIAEEESYEKKTPWERIVWGVFYTVASLAALYLFMVAVKFIGDGFTLALGCNTKGAFDFANNPVAGLMIGTVATALLHSSGTVTSIVVALVGSGGMTIRQGVYVIMGANVGTCVTCIMVAFGQVGNRTRFQRAMAAATVHDMYNIWSVFVLFPIEVVFHPLEKTSVAMSNAKTTGGAFNSPVDAIVNPLTQILLSVDKKAIYRVATGESMCAEGQSFVKSCAFHGSSLSDGSIGAITVVLGFCILVCALLSLVKMLAKVFLGPTKNLISKLLNYNGYINIIVGTLITFAVHSSTVVTSTLTPMAGLGVVTLEQVYPLVIGANLGTTGTALLASLVTGKADSVAIALVHFWFNVFGIFLFYPIPITRKPILDWARSLAFFSASWPLTAVLFLIVLFLVAPGILLGLVYMCTADSVVAQVFGWLIAIIVVVTFGALLFWYKKNGGREMWHGFLEKKRLERESRQENHDADAV</sequence>
<evidence type="ECO:0000313" key="9">
    <source>
        <dbReference type="Proteomes" id="UP001632037"/>
    </source>
</evidence>
<feature type="transmembrane region" description="Helical" evidence="7">
    <location>
        <begin position="435"/>
        <end position="456"/>
    </location>
</feature>
<keyword evidence="3" id="KW-1003">Cell membrane</keyword>
<dbReference type="Proteomes" id="UP001632037">
    <property type="component" value="Unassembled WGS sequence"/>
</dbReference>
<feature type="transmembrane region" description="Helical" evidence="7">
    <location>
        <begin position="477"/>
        <end position="502"/>
    </location>
</feature>
<dbReference type="GO" id="GO:0005436">
    <property type="term" value="F:sodium:phosphate symporter activity"/>
    <property type="evidence" value="ECO:0007669"/>
    <property type="project" value="UniProtKB-ARBA"/>
</dbReference>
<feature type="transmembrane region" description="Helical" evidence="7">
    <location>
        <begin position="197"/>
        <end position="217"/>
    </location>
</feature>
<keyword evidence="9" id="KW-1185">Reference proteome</keyword>
<feature type="transmembrane region" description="Helical" evidence="7">
    <location>
        <begin position="508"/>
        <end position="532"/>
    </location>
</feature>
<protein>
    <recommendedName>
        <fullName evidence="10">Sodium-dependent phosphate transporter</fullName>
    </recommendedName>
</protein>
<name>A0ABD3FH93_9STRA</name>
<dbReference type="InterPro" id="IPR003841">
    <property type="entry name" value="Na/Pi_transpt"/>
</dbReference>
<dbReference type="Pfam" id="PF02690">
    <property type="entry name" value="Na_Pi_cotrans"/>
    <property type="match status" value="2"/>
</dbReference>
<feature type="transmembrane region" description="Helical" evidence="7">
    <location>
        <begin position="371"/>
        <end position="396"/>
    </location>
</feature>
<evidence type="ECO:0008006" key="10">
    <source>
        <dbReference type="Google" id="ProtNLM"/>
    </source>
</evidence>
<evidence type="ECO:0000256" key="2">
    <source>
        <dbReference type="ARBA" id="ARBA00005808"/>
    </source>
</evidence>
<comment type="similarity">
    <text evidence="2">Belongs to the SLC34A transporter family.</text>
</comment>
<feature type="transmembrane region" description="Helical" evidence="7">
    <location>
        <begin position="408"/>
        <end position="429"/>
    </location>
</feature>
<dbReference type="GO" id="GO:0005886">
    <property type="term" value="C:plasma membrane"/>
    <property type="evidence" value="ECO:0007669"/>
    <property type="project" value="UniProtKB-SubCell"/>
</dbReference>
<evidence type="ECO:0000256" key="5">
    <source>
        <dbReference type="ARBA" id="ARBA00022989"/>
    </source>
</evidence>
<evidence type="ECO:0000256" key="1">
    <source>
        <dbReference type="ARBA" id="ARBA00004651"/>
    </source>
</evidence>
<evidence type="ECO:0000256" key="3">
    <source>
        <dbReference type="ARBA" id="ARBA00022475"/>
    </source>
</evidence>
<feature type="transmembrane region" description="Helical" evidence="7">
    <location>
        <begin position="327"/>
        <end position="351"/>
    </location>
</feature>